<dbReference type="PROSITE" id="PS00217">
    <property type="entry name" value="SUGAR_TRANSPORT_2"/>
    <property type="match status" value="1"/>
</dbReference>
<dbReference type="RefSeq" id="WP_122200648.1">
    <property type="nucleotide sequence ID" value="NZ_CABJFV010000001.1"/>
</dbReference>
<feature type="transmembrane region" description="Helical" evidence="10">
    <location>
        <begin position="171"/>
        <end position="189"/>
    </location>
</feature>
<dbReference type="PRINTS" id="PR00171">
    <property type="entry name" value="SUGRTRNSPORT"/>
</dbReference>
<proteinExistence type="inferred from homology"/>
<dbReference type="PROSITE" id="PS00216">
    <property type="entry name" value="SUGAR_TRANSPORT_1"/>
    <property type="match status" value="1"/>
</dbReference>
<sequence length="476" mass="52324">MKTEYNSKLIYVIAVVAATGGLLFGFDTGVISGAIPFFQKDFGIDNSMIEIITASGLCGAILGALFCGKITDTLGRKKVILVSAVIFAIGALWSGFAPDVYHLIASRLFLGVAIGVSSFAVPLYIAEISPAKKRGALVSMFQLMVTIGVLVSYLSDLFFADESQIDCWRPMFYVGVIPAIVLFVGMLYMPETPRWLMSRGRESEGLAVLSRIESPESRDESFEAIKREVVKSREEKAGYRELFKPWLRNAVIICIGIMFFQQFVGINTVIYYSPKIFLMAGFDGTVSAIWASVGVGAVNLLFTIVSVYFVDRLGRRKLFFTGLTGITASLVLLGICFAFSGSLGDAGKWLSVTLVFIYVAFFAISIGPLGWLIISEVFPQKLRGLGSSIGSLSVWFFNSIVSFTFFKIVHAFTISGTEIYVEGENLGNPAGAFWFYAVVALAALIWGYFYVPETKGISLEKIEEYWRKGGKPRFLK</sequence>
<feature type="domain" description="Major facilitator superfamily (MFS) profile" evidence="11">
    <location>
        <begin position="13"/>
        <end position="455"/>
    </location>
</feature>
<dbReference type="Proteomes" id="UP000284379">
    <property type="component" value="Unassembled WGS sequence"/>
</dbReference>
<name>A0A413VXR0_9BACE</name>
<keyword evidence="7 10" id="KW-1133">Transmembrane helix</keyword>
<dbReference type="InterPro" id="IPR005828">
    <property type="entry name" value="MFS_sugar_transport-like"/>
</dbReference>
<evidence type="ECO:0000313" key="12">
    <source>
        <dbReference type="EMBL" id="RHB38374.1"/>
    </source>
</evidence>
<comment type="subcellular location">
    <subcellularLocation>
        <location evidence="1">Cell membrane</location>
        <topology evidence="1">Multi-pass membrane protein</topology>
    </subcellularLocation>
</comment>
<feature type="transmembrane region" description="Helical" evidence="10">
    <location>
        <begin position="137"/>
        <end position="159"/>
    </location>
</feature>
<comment type="caution">
    <text evidence="12">The sequence shown here is derived from an EMBL/GenBank/DDBJ whole genome shotgun (WGS) entry which is preliminary data.</text>
</comment>
<keyword evidence="6 10" id="KW-0812">Transmembrane</keyword>
<organism evidence="12 13">
    <name type="scientific">Bacteroides nordii</name>
    <dbReference type="NCBI Taxonomy" id="291645"/>
    <lineage>
        <taxon>Bacteria</taxon>
        <taxon>Pseudomonadati</taxon>
        <taxon>Bacteroidota</taxon>
        <taxon>Bacteroidia</taxon>
        <taxon>Bacteroidales</taxon>
        <taxon>Bacteroidaceae</taxon>
        <taxon>Bacteroides</taxon>
    </lineage>
</organism>
<keyword evidence="4" id="KW-1003">Cell membrane</keyword>
<keyword evidence="8 10" id="KW-0472">Membrane</keyword>
<dbReference type="GO" id="GO:0022857">
    <property type="term" value="F:transmembrane transporter activity"/>
    <property type="evidence" value="ECO:0007669"/>
    <property type="project" value="InterPro"/>
</dbReference>
<dbReference type="PANTHER" id="PTHR48020">
    <property type="entry name" value="PROTON MYO-INOSITOL COTRANSPORTER"/>
    <property type="match status" value="1"/>
</dbReference>
<evidence type="ECO:0000256" key="3">
    <source>
        <dbReference type="ARBA" id="ARBA00022448"/>
    </source>
</evidence>
<protein>
    <submittedName>
        <fullName evidence="12">Sugar porter family MFS transporter</fullName>
    </submittedName>
</protein>
<evidence type="ECO:0000256" key="9">
    <source>
        <dbReference type="RuleBase" id="RU003346"/>
    </source>
</evidence>
<accession>A0A413VXR0</accession>
<dbReference type="GO" id="GO:0005886">
    <property type="term" value="C:plasma membrane"/>
    <property type="evidence" value="ECO:0007669"/>
    <property type="project" value="UniProtKB-SubCell"/>
</dbReference>
<dbReference type="FunFam" id="1.20.1250.20:FF:000218">
    <property type="entry name" value="facilitated trehalose transporter Tret1"/>
    <property type="match status" value="1"/>
</dbReference>
<evidence type="ECO:0000256" key="4">
    <source>
        <dbReference type="ARBA" id="ARBA00022475"/>
    </source>
</evidence>
<feature type="transmembrane region" description="Helical" evidence="10">
    <location>
        <begin position="47"/>
        <end position="67"/>
    </location>
</feature>
<dbReference type="NCBIfam" id="TIGR00879">
    <property type="entry name" value="SP"/>
    <property type="match status" value="1"/>
</dbReference>
<dbReference type="InterPro" id="IPR050814">
    <property type="entry name" value="Myo-inositol_Transporter"/>
</dbReference>
<evidence type="ECO:0000259" key="11">
    <source>
        <dbReference type="PROSITE" id="PS50850"/>
    </source>
</evidence>
<dbReference type="InterPro" id="IPR005829">
    <property type="entry name" value="Sugar_transporter_CS"/>
</dbReference>
<feature type="transmembrane region" description="Helical" evidence="10">
    <location>
        <begin position="349"/>
        <end position="374"/>
    </location>
</feature>
<evidence type="ECO:0000256" key="6">
    <source>
        <dbReference type="ARBA" id="ARBA00022692"/>
    </source>
</evidence>
<feature type="transmembrane region" description="Helical" evidence="10">
    <location>
        <begin position="250"/>
        <end position="273"/>
    </location>
</feature>
<dbReference type="Pfam" id="PF00083">
    <property type="entry name" value="Sugar_tr"/>
    <property type="match status" value="1"/>
</dbReference>
<dbReference type="PROSITE" id="PS50850">
    <property type="entry name" value="MFS"/>
    <property type="match status" value="1"/>
</dbReference>
<evidence type="ECO:0000313" key="13">
    <source>
        <dbReference type="Proteomes" id="UP000284379"/>
    </source>
</evidence>
<dbReference type="EMBL" id="QSGO01000001">
    <property type="protein sequence ID" value="RHB38374.1"/>
    <property type="molecule type" value="Genomic_DNA"/>
</dbReference>
<dbReference type="Gene3D" id="1.20.1250.20">
    <property type="entry name" value="MFS general substrate transporter like domains"/>
    <property type="match status" value="1"/>
</dbReference>
<evidence type="ECO:0000256" key="8">
    <source>
        <dbReference type="ARBA" id="ARBA00023136"/>
    </source>
</evidence>
<dbReference type="InterPro" id="IPR020846">
    <property type="entry name" value="MFS_dom"/>
</dbReference>
<evidence type="ECO:0000256" key="5">
    <source>
        <dbReference type="ARBA" id="ARBA00022597"/>
    </source>
</evidence>
<keyword evidence="5" id="KW-0762">Sugar transport</keyword>
<gene>
    <name evidence="12" type="ORF">DW888_00715</name>
</gene>
<dbReference type="SUPFAM" id="SSF103473">
    <property type="entry name" value="MFS general substrate transporter"/>
    <property type="match status" value="1"/>
</dbReference>
<feature type="transmembrane region" description="Helical" evidence="10">
    <location>
        <begin position="433"/>
        <end position="451"/>
    </location>
</feature>
<reference evidence="12 13" key="1">
    <citation type="submission" date="2018-08" db="EMBL/GenBank/DDBJ databases">
        <title>A genome reference for cultivated species of the human gut microbiota.</title>
        <authorList>
            <person name="Zou Y."/>
            <person name="Xue W."/>
            <person name="Luo G."/>
        </authorList>
    </citation>
    <scope>NUCLEOTIDE SEQUENCE [LARGE SCALE GENOMIC DNA]</scope>
    <source>
        <strain evidence="12 13">AM40-30BH</strain>
    </source>
</reference>
<comment type="similarity">
    <text evidence="2 9">Belongs to the major facilitator superfamily. Sugar transporter (TC 2.A.1.1) family.</text>
</comment>
<feature type="transmembrane region" description="Helical" evidence="10">
    <location>
        <begin position="9"/>
        <end position="35"/>
    </location>
</feature>
<feature type="transmembrane region" description="Helical" evidence="10">
    <location>
        <begin position="288"/>
        <end position="310"/>
    </location>
</feature>
<keyword evidence="3 9" id="KW-0813">Transport</keyword>
<feature type="transmembrane region" description="Helical" evidence="10">
    <location>
        <begin position="395"/>
        <end position="413"/>
    </location>
</feature>
<dbReference type="AlphaFoldDB" id="A0A413VXR0"/>
<dbReference type="InterPro" id="IPR036259">
    <property type="entry name" value="MFS_trans_sf"/>
</dbReference>
<dbReference type="PANTHER" id="PTHR48020:SF12">
    <property type="entry name" value="PROTON MYO-INOSITOL COTRANSPORTER"/>
    <property type="match status" value="1"/>
</dbReference>
<feature type="transmembrane region" description="Helical" evidence="10">
    <location>
        <begin position="79"/>
        <end position="98"/>
    </location>
</feature>
<evidence type="ECO:0000256" key="1">
    <source>
        <dbReference type="ARBA" id="ARBA00004651"/>
    </source>
</evidence>
<evidence type="ECO:0000256" key="10">
    <source>
        <dbReference type="SAM" id="Phobius"/>
    </source>
</evidence>
<dbReference type="InterPro" id="IPR003663">
    <property type="entry name" value="Sugar/inositol_transpt"/>
</dbReference>
<feature type="transmembrane region" description="Helical" evidence="10">
    <location>
        <begin position="322"/>
        <end position="343"/>
    </location>
</feature>
<feature type="transmembrane region" description="Helical" evidence="10">
    <location>
        <begin position="104"/>
        <end position="125"/>
    </location>
</feature>
<evidence type="ECO:0000256" key="7">
    <source>
        <dbReference type="ARBA" id="ARBA00022989"/>
    </source>
</evidence>
<evidence type="ECO:0000256" key="2">
    <source>
        <dbReference type="ARBA" id="ARBA00010992"/>
    </source>
</evidence>